<organism evidence="2 3">
    <name type="scientific">Flavobacterium fragile</name>
    <dbReference type="NCBI Taxonomy" id="2949085"/>
    <lineage>
        <taxon>Bacteria</taxon>
        <taxon>Pseudomonadati</taxon>
        <taxon>Bacteroidota</taxon>
        <taxon>Flavobacteriia</taxon>
        <taxon>Flavobacteriales</taxon>
        <taxon>Flavobacteriaceae</taxon>
        <taxon>Flavobacterium</taxon>
    </lineage>
</organism>
<name>A0ABT0TIG5_9FLAO</name>
<dbReference type="Proteomes" id="UP001203342">
    <property type="component" value="Unassembled WGS sequence"/>
</dbReference>
<gene>
    <name evidence="2" type="ORF">NAT47_10040</name>
</gene>
<feature type="chain" id="PRO_5045287208" description="Secreted protein" evidence="1">
    <location>
        <begin position="21"/>
        <end position="245"/>
    </location>
</feature>
<protein>
    <recommendedName>
        <fullName evidence="4">Secreted protein</fullName>
    </recommendedName>
</protein>
<comment type="caution">
    <text evidence="2">The sequence shown here is derived from an EMBL/GenBank/DDBJ whole genome shotgun (WGS) entry which is preliminary data.</text>
</comment>
<keyword evidence="3" id="KW-1185">Reference proteome</keyword>
<feature type="signal peptide" evidence="1">
    <location>
        <begin position="1"/>
        <end position="20"/>
    </location>
</feature>
<evidence type="ECO:0000256" key="1">
    <source>
        <dbReference type="SAM" id="SignalP"/>
    </source>
</evidence>
<dbReference type="RefSeq" id="WP_250582383.1">
    <property type="nucleotide sequence ID" value="NZ_JAMLJN010000008.1"/>
</dbReference>
<keyword evidence="1" id="KW-0732">Signal</keyword>
<accession>A0ABT0TIG5</accession>
<evidence type="ECO:0008006" key="4">
    <source>
        <dbReference type="Google" id="ProtNLM"/>
    </source>
</evidence>
<evidence type="ECO:0000313" key="2">
    <source>
        <dbReference type="EMBL" id="MCL9770759.1"/>
    </source>
</evidence>
<dbReference type="EMBL" id="JAMLJN010000008">
    <property type="protein sequence ID" value="MCL9770759.1"/>
    <property type="molecule type" value="Genomic_DNA"/>
</dbReference>
<sequence length="245" mass="28433">MKKSVLLLLLIGFSFSFAFAQENYKYIIVPSQFSFLDEANKYDLNELTKKFFQSEGFEVFYDNEKFPDDLLRNRCLALYALPVETNTMFLTKIYFEIKDCTNSVLLKSELASSREKNYKNAYTITFRQTLSSLKNKLNFKTENNLEAVVPPKEVVVVSNINDNLNSGVKIESSNDQLFAIPINNGFKLVNDTPETMFILMKTSVSNTYFAQKSDKSGVLIKKNENWYFEYYEGEKLFSEKVEVKF</sequence>
<reference evidence="2 3" key="1">
    <citation type="submission" date="2022-05" db="EMBL/GenBank/DDBJ databases">
        <title>Flavobacterium sp., isolated from activated sludge.</title>
        <authorList>
            <person name="Ran Q."/>
        </authorList>
    </citation>
    <scope>NUCLEOTIDE SEQUENCE [LARGE SCALE GENOMIC DNA]</scope>
    <source>
        <strain evidence="2 3">HXWNR69</strain>
    </source>
</reference>
<proteinExistence type="predicted"/>
<evidence type="ECO:0000313" key="3">
    <source>
        <dbReference type="Proteomes" id="UP001203342"/>
    </source>
</evidence>